<dbReference type="Proteomes" id="UP000309061">
    <property type="component" value="Chromosome"/>
</dbReference>
<dbReference type="InterPro" id="IPR058637">
    <property type="entry name" value="YknX-like_C"/>
</dbReference>
<comment type="subcellular location">
    <subcellularLocation>
        <location evidence="1">Cell membrane</location>
    </subcellularLocation>
</comment>
<dbReference type="GO" id="GO:0015562">
    <property type="term" value="F:efflux transmembrane transporter activity"/>
    <property type="evidence" value="ECO:0007669"/>
    <property type="project" value="TreeGrafter"/>
</dbReference>
<dbReference type="AlphaFoldDB" id="A0A6B8KEU5"/>
<protein>
    <submittedName>
        <fullName evidence="11">Efflux RND transporter periplasmic adaptor subunit</fullName>
    </submittedName>
</protein>
<dbReference type="Pfam" id="PF25917">
    <property type="entry name" value="BSH_RND"/>
    <property type="match status" value="1"/>
</dbReference>
<evidence type="ECO:0000256" key="3">
    <source>
        <dbReference type="ARBA" id="ARBA00022475"/>
    </source>
</evidence>
<evidence type="ECO:0000256" key="6">
    <source>
        <dbReference type="SAM" id="MobiDB-lite"/>
    </source>
</evidence>
<dbReference type="Gene3D" id="1.10.287.470">
    <property type="entry name" value="Helix hairpin bin"/>
    <property type="match status" value="1"/>
</dbReference>
<dbReference type="RefSeq" id="WP_136495806.1">
    <property type="nucleotide sequence ID" value="NZ_CP046052.1"/>
</dbReference>
<dbReference type="InterPro" id="IPR006311">
    <property type="entry name" value="TAT_signal"/>
</dbReference>
<reference evidence="11 12" key="1">
    <citation type="submission" date="2019-11" db="EMBL/GenBank/DDBJ databases">
        <title>The genome sequence of Methylocystis heyeri.</title>
        <authorList>
            <person name="Oshkin I.Y."/>
            <person name="Miroshnikov K."/>
            <person name="Dedysh S.N."/>
        </authorList>
    </citation>
    <scope>NUCLEOTIDE SEQUENCE [LARGE SCALE GENOMIC DNA]</scope>
    <source>
        <strain evidence="11 12">H2</strain>
    </source>
</reference>
<feature type="domain" description="Multidrug resistance protein MdtA-like beta-barrel" evidence="9">
    <location>
        <begin position="226"/>
        <end position="309"/>
    </location>
</feature>
<dbReference type="OrthoDB" id="9783047at2"/>
<dbReference type="EMBL" id="CP046052">
    <property type="protein sequence ID" value="QGM45525.1"/>
    <property type="molecule type" value="Genomic_DNA"/>
</dbReference>
<name>A0A6B8KEU5_9HYPH</name>
<dbReference type="InterPro" id="IPR006143">
    <property type="entry name" value="RND_pump_MFP"/>
</dbReference>
<feature type="region of interest" description="Disordered" evidence="6">
    <location>
        <begin position="386"/>
        <end position="457"/>
    </location>
</feature>
<keyword evidence="4" id="KW-0997">Cell inner membrane</keyword>
<gene>
    <name evidence="11" type="ORF">H2LOC_007340</name>
</gene>
<sequence length="457" mass="47619">MKFPQNRRFLIAAGAVAALAVAVGGWRFAHPPSREDAASSHRGRRHGDAAEVVPVTVASARVEDVPVTIDAVGTVQALNTATIRTQVDGRLVKLPFNEGEDVKKGDVVALIEPDLYKAQYDQAVAKKAQDEATLANARVDLVRYKKLTVGNYGSQQQYDTQKALVAQLEAQVRADQAAIDSAKTTLGYTTIASPIDGRTGIRLVDVGNILHASDATGILVITQLKPIYVIFTIPQQALPAVQRAQEKGIPHVTALGPDNAAVIETGEVSVIDNQIDQATGTARIKATFANPTLHLWPGQFVNVRLTVDTVKNAIVTPSTAIQRGPSGAFVYVLGNDGQAVMTPVVTGQQDENIAVIVKGLDKDAQVITTGFARLSNGSPVHVVSTVETGSPASSAPARASDDGSARSWSGAKGSGGGERGRHRRGGDAPAPGAQHSETQPADGGGGDAPSTAGAQAK</sequence>
<dbReference type="Pfam" id="PF25944">
    <property type="entry name" value="Beta-barrel_RND"/>
    <property type="match status" value="1"/>
</dbReference>
<proteinExistence type="inferred from homology"/>
<dbReference type="Gene3D" id="2.40.30.170">
    <property type="match status" value="1"/>
</dbReference>
<dbReference type="PANTHER" id="PTHR30469:SF12">
    <property type="entry name" value="MULTIDRUG RESISTANCE PROTEIN MDTA"/>
    <property type="match status" value="1"/>
</dbReference>
<dbReference type="Pfam" id="PF25989">
    <property type="entry name" value="YknX_C"/>
    <property type="match status" value="1"/>
</dbReference>
<dbReference type="NCBIfam" id="TIGR01730">
    <property type="entry name" value="RND_mfp"/>
    <property type="match status" value="1"/>
</dbReference>
<dbReference type="KEGG" id="mhey:H2LOC_007340"/>
<feature type="domain" description="Multidrug resistance protein MdtA-like barrel-sandwich hybrid" evidence="8">
    <location>
        <begin position="79"/>
        <end position="222"/>
    </location>
</feature>
<feature type="domain" description="YknX-like C-terminal permuted SH3-like" evidence="10">
    <location>
        <begin position="314"/>
        <end position="382"/>
    </location>
</feature>
<dbReference type="Gene3D" id="2.40.50.100">
    <property type="match status" value="1"/>
</dbReference>
<evidence type="ECO:0000256" key="4">
    <source>
        <dbReference type="ARBA" id="ARBA00022519"/>
    </source>
</evidence>
<keyword evidence="3" id="KW-1003">Cell membrane</keyword>
<dbReference type="GO" id="GO:1990281">
    <property type="term" value="C:efflux pump complex"/>
    <property type="evidence" value="ECO:0007669"/>
    <property type="project" value="TreeGrafter"/>
</dbReference>
<feature type="domain" description="Multidrug resistance protein MdtA-like alpha-helical hairpin" evidence="7">
    <location>
        <begin position="119"/>
        <end position="189"/>
    </location>
</feature>
<evidence type="ECO:0000256" key="2">
    <source>
        <dbReference type="ARBA" id="ARBA00009477"/>
    </source>
</evidence>
<comment type="similarity">
    <text evidence="2">Belongs to the membrane fusion protein (MFP) (TC 8.A.1) family.</text>
</comment>
<keyword evidence="5" id="KW-0472">Membrane</keyword>
<dbReference type="Gene3D" id="2.40.420.20">
    <property type="match status" value="1"/>
</dbReference>
<evidence type="ECO:0000259" key="8">
    <source>
        <dbReference type="Pfam" id="PF25917"/>
    </source>
</evidence>
<organism evidence="11 12">
    <name type="scientific">Methylocystis heyeri</name>
    <dbReference type="NCBI Taxonomy" id="391905"/>
    <lineage>
        <taxon>Bacteria</taxon>
        <taxon>Pseudomonadati</taxon>
        <taxon>Pseudomonadota</taxon>
        <taxon>Alphaproteobacteria</taxon>
        <taxon>Hyphomicrobiales</taxon>
        <taxon>Methylocystaceae</taxon>
        <taxon>Methylocystis</taxon>
    </lineage>
</organism>
<dbReference type="InterPro" id="IPR058626">
    <property type="entry name" value="MdtA-like_b-barrel"/>
</dbReference>
<dbReference type="InterPro" id="IPR058625">
    <property type="entry name" value="MdtA-like_BSH"/>
</dbReference>
<accession>A0A6B8KEU5</accession>
<keyword evidence="12" id="KW-1185">Reference proteome</keyword>
<dbReference type="SUPFAM" id="SSF111369">
    <property type="entry name" value="HlyD-like secretion proteins"/>
    <property type="match status" value="1"/>
</dbReference>
<evidence type="ECO:0000256" key="5">
    <source>
        <dbReference type="ARBA" id="ARBA00023136"/>
    </source>
</evidence>
<dbReference type="PROSITE" id="PS51318">
    <property type="entry name" value="TAT"/>
    <property type="match status" value="1"/>
</dbReference>
<evidence type="ECO:0000259" key="9">
    <source>
        <dbReference type="Pfam" id="PF25944"/>
    </source>
</evidence>
<dbReference type="InterPro" id="IPR058624">
    <property type="entry name" value="MdtA-like_HH"/>
</dbReference>
<evidence type="ECO:0000259" key="10">
    <source>
        <dbReference type="Pfam" id="PF25989"/>
    </source>
</evidence>
<dbReference type="Pfam" id="PF25876">
    <property type="entry name" value="HH_MFP_RND"/>
    <property type="match status" value="1"/>
</dbReference>
<dbReference type="PANTHER" id="PTHR30469">
    <property type="entry name" value="MULTIDRUG RESISTANCE PROTEIN MDTA"/>
    <property type="match status" value="1"/>
</dbReference>
<evidence type="ECO:0000313" key="11">
    <source>
        <dbReference type="EMBL" id="QGM45525.1"/>
    </source>
</evidence>
<evidence type="ECO:0000259" key="7">
    <source>
        <dbReference type="Pfam" id="PF25876"/>
    </source>
</evidence>
<evidence type="ECO:0000313" key="12">
    <source>
        <dbReference type="Proteomes" id="UP000309061"/>
    </source>
</evidence>
<evidence type="ECO:0000256" key="1">
    <source>
        <dbReference type="ARBA" id="ARBA00004236"/>
    </source>
</evidence>